<dbReference type="AlphaFoldDB" id="A0A7G9SPK7"/>
<accession>A0A7G9SPK7</accession>
<gene>
    <name evidence="1" type="ORF">H9L16_14185</name>
</gene>
<sequence>MGAYSRSEQGRRRLYPDSGSALDKARFGRIVTRSCHFPAFDACWINHSETPDPLAVAQCPVVPVPFRE</sequence>
<reference evidence="1 2" key="1">
    <citation type="submission" date="2020-08" db="EMBL/GenBank/DDBJ databases">
        <title>Genome sequence of Thermomonas carbonis KCTC 42013T.</title>
        <authorList>
            <person name="Hyun D.-W."/>
            <person name="Bae J.-W."/>
        </authorList>
    </citation>
    <scope>NUCLEOTIDE SEQUENCE [LARGE SCALE GENOMIC DNA]</scope>
    <source>
        <strain evidence="1 2">KCTC 42013</strain>
    </source>
</reference>
<dbReference type="EMBL" id="CP060719">
    <property type="protein sequence ID" value="QNN69782.1"/>
    <property type="molecule type" value="Genomic_DNA"/>
</dbReference>
<dbReference type="Proteomes" id="UP000515804">
    <property type="component" value="Chromosome"/>
</dbReference>
<protein>
    <submittedName>
        <fullName evidence="1">Uncharacterized protein</fullName>
    </submittedName>
</protein>
<keyword evidence="2" id="KW-1185">Reference proteome</keyword>
<proteinExistence type="predicted"/>
<organism evidence="1 2">
    <name type="scientific">Thermomonas carbonis</name>
    <dbReference type="NCBI Taxonomy" id="1463158"/>
    <lineage>
        <taxon>Bacteria</taxon>
        <taxon>Pseudomonadati</taxon>
        <taxon>Pseudomonadota</taxon>
        <taxon>Gammaproteobacteria</taxon>
        <taxon>Lysobacterales</taxon>
        <taxon>Lysobacteraceae</taxon>
        <taxon>Thermomonas</taxon>
    </lineage>
</organism>
<dbReference type="KEGG" id="tcn:H9L16_14185"/>
<evidence type="ECO:0000313" key="2">
    <source>
        <dbReference type="Proteomes" id="UP000515804"/>
    </source>
</evidence>
<evidence type="ECO:0000313" key="1">
    <source>
        <dbReference type="EMBL" id="QNN69782.1"/>
    </source>
</evidence>
<name>A0A7G9SPK7_9GAMM</name>
<dbReference type="RefSeq" id="WP_187552299.1">
    <property type="nucleotide sequence ID" value="NZ_CP060719.1"/>
</dbReference>